<sequence>MQFHLCCVNSVSTTDSSQTKRQAVMLYIFFTKTNFIFIISLHFIFFYFVYMKITLCTGFIFMNSTFLHF</sequence>
<dbReference type="AlphaFoldDB" id="A0A0E9Q7Z2"/>
<accession>A0A0E9Q7Z2</accession>
<feature type="transmembrane region" description="Helical" evidence="1">
    <location>
        <begin position="35"/>
        <end position="61"/>
    </location>
</feature>
<keyword evidence="1" id="KW-0812">Transmembrane</keyword>
<dbReference type="EMBL" id="GBXM01096122">
    <property type="protein sequence ID" value="JAH12455.1"/>
    <property type="molecule type" value="Transcribed_RNA"/>
</dbReference>
<name>A0A0E9Q7Z2_ANGAN</name>
<keyword evidence="1" id="KW-0472">Membrane</keyword>
<reference evidence="2" key="1">
    <citation type="submission" date="2014-11" db="EMBL/GenBank/DDBJ databases">
        <authorList>
            <person name="Amaro Gonzalez C."/>
        </authorList>
    </citation>
    <scope>NUCLEOTIDE SEQUENCE</scope>
</reference>
<keyword evidence="1" id="KW-1133">Transmembrane helix</keyword>
<reference evidence="2" key="2">
    <citation type="journal article" date="2015" name="Fish Shellfish Immunol.">
        <title>Early steps in the European eel (Anguilla anguilla)-Vibrio vulnificus interaction in the gills: Role of the RtxA13 toxin.</title>
        <authorList>
            <person name="Callol A."/>
            <person name="Pajuelo D."/>
            <person name="Ebbesson L."/>
            <person name="Teles M."/>
            <person name="MacKenzie S."/>
            <person name="Amaro C."/>
        </authorList>
    </citation>
    <scope>NUCLEOTIDE SEQUENCE</scope>
</reference>
<evidence type="ECO:0000256" key="1">
    <source>
        <dbReference type="SAM" id="Phobius"/>
    </source>
</evidence>
<proteinExistence type="predicted"/>
<evidence type="ECO:0000313" key="2">
    <source>
        <dbReference type="EMBL" id="JAH12455.1"/>
    </source>
</evidence>
<protein>
    <submittedName>
        <fullName evidence="2">Uncharacterized protein</fullName>
    </submittedName>
</protein>
<organism evidence="2">
    <name type="scientific">Anguilla anguilla</name>
    <name type="common">European freshwater eel</name>
    <name type="synonym">Muraena anguilla</name>
    <dbReference type="NCBI Taxonomy" id="7936"/>
    <lineage>
        <taxon>Eukaryota</taxon>
        <taxon>Metazoa</taxon>
        <taxon>Chordata</taxon>
        <taxon>Craniata</taxon>
        <taxon>Vertebrata</taxon>
        <taxon>Euteleostomi</taxon>
        <taxon>Actinopterygii</taxon>
        <taxon>Neopterygii</taxon>
        <taxon>Teleostei</taxon>
        <taxon>Anguilliformes</taxon>
        <taxon>Anguillidae</taxon>
        <taxon>Anguilla</taxon>
    </lineage>
</organism>